<protein>
    <submittedName>
        <fullName evidence="1">Uncharacterized protein</fullName>
    </submittedName>
</protein>
<gene>
    <name evidence="1" type="ORF">CKY39_31120</name>
</gene>
<organism evidence="1 2">
    <name type="scientific">Variovorax boronicumulans</name>
    <dbReference type="NCBI Taxonomy" id="436515"/>
    <lineage>
        <taxon>Bacteria</taxon>
        <taxon>Pseudomonadati</taxon>
        <taxon>Pseudomonadota</taxon>
        <taxon>Betaproteobacteria</taxon>
        <taxon>Burkholderiales</taxon>
        <taxon>Comamonadaceae</taxon>
        <taxon>Variovorax</taxon>
    </lineage>
</organism>
<dbReference type="AlphaFoldDB" id="A0A250DSV6"/>
<dbReference type="KEGG" id="vbo:CKY39_31120"/>
<name>A0A250DSV6_9BURK</name>
<proteinExistence type="predicted"/>
<dbReference type="RefSeq" id="WP_095747143.1">
    <property type="nucleotide sequence ID" value="NZ_CP023284.1"/>
</dbReference>
<evidence type="ECO:0000313" key="2">
    <source>
        <dbReference type="Proteomes" id="UP000217154"/>
    </source>
</evidence>
<accession>A0A250DSV6</accession>
<dbReference type="EMBL" id="CP023284">
    <property type="protein sequence ID" value="ATA57181.1"/>
    <property type="molecule type" value="Genomic_DNA"/>
</dbReference>
<sequence>MNVLLDISDRAQRLLCFFPTFSARPADFVSDLPVLEIDASYSVEWFKMAKNMSLNFYFCASVDLKRGMVLDVYEADPLVHQTSGPVTDMYFWGD</sequence>
<evidence type="ECO:0000313" key="1">
    <source>
        <dbReference type="EMBL" id="ATA57181.1"/>
    </source>
</evidence>
<reference evidence="1 2" key="1">
    <citation type="submission" date="2017-09" db="EMBL/GenBank/DDBJ databases">
        <title>The diverse metabolic capabilities of V. boronicumulans make it an excellent choice for continued studies on novel biodegradation.</title>
        <authorList>
            <person name="Sun S."/>
        </authorList>
    </citation>
    <scope>NUCLEOTIDE SEQUENCE [LARGE SCALE GENOMIC DNA]</scope>
    <source>
        <strain evidence="1 2">J1</strain>
    </source>
</reference>
<dbReference type="Proteomes" id="UP000217154">
    <property type="component" value="Chromosome"/>
</dbReference>